<dbReference type="AlphaFoldDB" id="A0A4S1CBG5"/>
<dbReference type="Proteomes" id="UP000306416">
    <property type="component" value="Unassembled WGS sequence"/>
</dbReference>
<dbReference type="SUPFAM" id="SSF55781">
    <property type="entry name" value="GAF domain-like"/>
    <property type="match status" value="1"/>
</dbReference>
<reference evidence="4 5" key="1">
    <citation type="submission" date="2019-04" db="EMBL/GenBank/DDBJ databases">
        <title>Geobacter oryzae sp. nov., ferric-reducing bacteria isolated from paddy soil.</title>
        <authorList>
            <person name="Xu Z."/>
            <person name="Masuda Y."/>
            <person name="Itoh H."/>
            <person name="Senoo K."/>
        </authorList>
    </citation>
    <scope>NUCLEOTIDE SEQUENCE [LARGE SCALE GENOMIC DNA]</scope>
    <source>
        <strain evidence="4 5">Red111</strain>
    </source>
</reference>
<dbReference type="Gene3D" id="3.30.70.270">
    <property type="match status" value="1"/>
</dbReference>
<dbReference type="NCBIfam" id="TIGR00254">
    <property type="entry name" value="GGDEF"/>
    <property type="match status" value="1"/>
</dbReference>
<dbReference type="Pfam" id="PF00990">
    <property type="entry name" value="GGDEF"/>
    <property type="match status" value="1"/>
</dbReference>
<dbReference type="InterPro" id="IPR043128">
    <property type="entry name" value="Rev_trsase/Diguanyl_cyclase"/>
</dbReference>
<dbReference type="RefSeq" id="WP_135872743.1">
    <property type="nucleotide sequence ID" value="NZ_SRSC01000005.1"/>
</dbReference>
<feature type="domain" description="GGDEF" evidence="3">
    <location>
        <begin position="215"/>
        <end position="350"/>
    </location>
</feature>
<evidence type="ECO:0000259" key="3">
    <source>
        <dbReference type="PROSITE" id="PS50887"/>
    </source>
</evidence>
<dbReference type="PANTHER" id="PTHR45138">
    <property type="entry name" value="REGULATORY COMPONENTS OF SENSORY TRANSDUCTION SYSTEM"/>
    <property type="match status" value="1"/>
</dbReference>
<sequence>MSQCDCNSQKESLESQVKGLKDLIEVAKAVVSTLDLDTVLQAILTSAMRFAGTPAGSVALYYDARRELSLHAHSGLTADFVKKERWEVTPGGLTEQVLLAGEIFYIEDTQQTPFFKNPIALKEGIRSLVCVPLVFQERIVGILYLDDFEPRCFDRDKLNLLSILASFAAMAIHNATLHKRTKLLAITDSLTGLHNHRYFKQYFRQEMARAKRYHKPFSIIMMDVDDFKSYNDSFGHATGDRLLELMGELILQTIRSVDVAFRYGGEEFIVLLPETRLDQAILAAERLRDSVQQGTAKRPVDGASRGVTVSIGVASYPDNADKMDELFNIVDSLLYLAKRRGKNKVYHQESLQIPKK</sequence>
<evidence type="ECO:0000256" key="2">
    <source>
        <dbReference type="ARBA" id="ARBA00034247"/>
    </source>
</evidence>
<dbReference type="InterPro" id="IPR029016">
    <property type="entry name" value="GAF-like_dom_sf"/>
</dbReference>
<dbReference type="GO" id="GO:1902201">
    <property type="term" value="P:negative regulation of bacterial-type flagellum-dependent cell motility"/>
    <property type="evidence" value="ECO:0007669"/>
    <property type="project" value="TreeGrafter"/>
</dbReference>
<dbReference type="SMART" id="SM00267">
    <property type="entry name" value="GGDEF"/>
    <property type="match status" value="1"/>
</dbReference>
<evidence type="ECO:0000256" key="1">
    <source>
        <dbReference type="ARBA" id="ARBA00012528"/>
    </source>
</evidence>
<dbReference type="SUPFAM" id="SSF55073">
    <property type="entry name" value="Nucleotide cyclase"/>
    <property type="match status" value="1"/>
</dbReference>
<keyword evidence="5" id="KW-1185">Reference proteome</keyword>
<dbReference type="GO" id="GO:0052621">
    <property type="term" value="F:diguanylate cyclase activity"/>
    <property type="evidence" value="ECO:0007669"/>
    <property type="project" value="UniProtKB-EC"/>
</dbReference>
<dbReference type="InterPro" id="IPR000160">
    <property type="entry name" value="GGDEF_dom"/>
</dbReference>
<dbReference type="InterPro" id="IPR050469">
    <property type="entry name" value="Diguanylate_Cyclase"/>
</dbReference>
<gene>
    <name evidence="4" type="ORF">E4633_19145</name>
</gene>
<dbReference type="PROSITE" id="PS50887">
    <property type="entry name" value="GGDEF"/>
    <property type="match status" value="1"/>
</dbReference>
<organism evidence="4 5">
    <name type="scientific">Geomonas terrae</name>
    <dbReference type="NCBI Taxonomy" id="2562681"/>
    <lineage>
        <taxon>Bacteria</taxon>
        <taxon>Pseudomonadati</taxon>
        <taxon>Thermodesulfobacteriota</taxon>
        <taxon>Desulfuromonadia</taxon>
        <taxon>Geobacterales</taxon>
        <taxon>Geobacteraceae</taxon>
        <taxon>Geomonas</taxon>
    </lineage>
</organism>
<evidence type="ECO:0000313" key="4">
    <source>
        <dbReference type="EMBL" id="TGU70310.1"/>
    </source>
</evidence>
<comment type="caution">
    <text evidence="4">The sequence shown here is derived from an EMBL/GenBank/DDBJ whole genome shotgun (WGS) entry which is preliminary data.</text>
</comment>
<dbReference type="EC" id="2.7.7.65" evidence="1"/>
<dbReference type="Pfam" id="PF13185">
    <property type="entry name" value="GAF_2"/>
    <property type="match status" value="1"/>
</dbReference>
<dbReference type="EMBL" id="SRSC01000005">
    <property type="protein sequence ID" value="TGU70310.1"/>
    <property type="molecule type" value="Genomic_DNA"/>
</dbReference>
<dbReference type="GO" id="GO:0043709">
    <property type="term" value="P:cell adhesion involved in single-species biofilm formation"/>
    <property type="evidence" value="ECO:0007669"/>
    <property type="project" value="TreeGrafter"/>
</dbReference>
<accession>A0A4S1CBG5</accession>
<name>A0A4S1CBG5_9BACT</name>
<dbReference type="InterPro" id="IPR003018">
    <property type="entry name" value="GAF"/>
</dbReference>
<dbReference type="GO" id="GO:0005886">
    <property type="term" value="C:plasma membrane"/>
    <property type="evidence" value="ECO:0007669"/>
    <property type="project" value="TreeGrafter"/>
</dbReference>
<dbReference type="FunFam" id="3.30.70.270:FF:000001">
    <property type="entry name" value="Diguanylate cyclase domain protein"/>
    <property type="match status" value="1"/>
</dbReference>
<dbReference type="SMART" id="SM00065">
    <property type="entry name" value="GAF"/>
    <property type="match status" value="1"/>
</dbReference>
<dbReference type="PANTHER" id="PTHR45138:SF9">
    <property type="entry name" value="DIGUANYLATE CYCLASE DGCM-RELATED"/>
    <property type="match status" value="1"/>
</dbReference>
<dbReference type="CDD" id="cd01949">
    <property type="entry name" value="GGDEF"/>
    <property type="match status" value="1"/>
</dbReference>
<comment type="catalytic activity">
    <reaction evidence="2">
        <text>2 GTP = 3',3'-c-di-GMP + 2 diphosphate</text>
        <dbReference type="Rhea" id="RHEA:24898"/>
        <dbReference type="ChEBI" id="CHEBI:33019"/>
        <dbReference type="ChEBI" id="CHEBI:37565"/>
        <dbReference type="ChEBI" id="CHEBI:58805"/>
        <dbReference type="EC" id="2.7.7.65"/>
    </reaction>
</comment>
<dbReference type="InterPro" id="IPR029787">
    <property type="entry name" value="Nucleotide_cyclase"/>
</dbReference>
<proteinExistence type="predicted"/>
<protein>
    <recommendedName>
        <fullName evidence="1">diguanylate cyclase</fullName>
        <ecNumber evidence="1">2.7.7.65</ecNumber>
    </recommendedName>
</protein>
<evidence type="ECO:0000313" key="5">
    <source>
        <dbReference type="Proteomes" id="UP000306416"/>
    </source>
</evidence>
<dbReference type="Gene3D" id="3.30.450.40">
    <property type="match status" value="1"/>
</dbReference>